<keyword evidence="4" id="KW-1185">Reference proteome</keyword>
<dbReference type="STRING" id="1573173.A0A167A6I1"/>
<dbReference type="CDD" id="cd00130">
    <property type="entry name" value="PAS"/>
    <property type="match status" value="1"/>
</dbReference>
<evidence type="ECO:0000256" key="1">
    <source>
        <dbReference type="SAM" id="MobiDB-lite"/>
    </source>
</evidence>
<organism evidence="3 4">
    <name type="scientific">Colletotrichum incanum</name>
    <name type="common">Soybean anthracnose fungus</name>
    <dbReference type="NCBI Taxonomy" id="1573173"/>
    <lineage>
        <taxon>Eukaryota</taxon>
        <taxon>Fungi</taxon>
        <taxon>Dikarya</taxon>
        <taxon>Ascomycota</taxon>
        <taxon>Pezizomycotina</taxon>
        <taxon>Sordariomycetes</taxon>
        <taxon>Hypocreomycetidae</taxon>
        <taxon>Glomerellales</taxon>
        <taxon>Glomerellaceae</taxon>
        <taxon>Colletotrichum</taxon>
        <taxon>Colletotrichum spaethianum species complex</taxon>
    </lineage>
</organism>
<sequence>MEQKFITLQSTDLNASILFVSDSIYDVLGYTPQEVQGKSSFDFFHPEEVAIARTIFSRGVLLDKAAMLHYVRIISRDGHWFSCECCFTVVYDITVACISIYRQGEKSNRRAFVAPQIRRLFSNSPLDPSYHMLENLSPQFRISPFERETRAALISNRFTRTLTVMFATNAVSLILGVRPDQIKDKSFYERMQENDLENAIRCLESAKANDSIVYLRFWYRDPRRPEDFDDENDENEEEHHSGNPSDSEDGGVKVNQQLDGHMDIGKYGQEIMPLANNDKRSQSTASKSDDAHCWLWIQPPLMIQTTAEKDIPHPNYSRIRSHPLHARLQNKLDNVAGDTISTESLFTPPKPYATVEYTKSSGIAITGNVFDSSDGSPGFDSQHTRQISLEALVCNALLQDAGLRSMFVLSRVDATCLFGL</sequence>
<dbReference type="PROSITE" id="PS50112">
    <property type="entry name" value="PAS"/>
    <property type="match status" value="1"/>
</dbReference>
<evidence type="ECO:0000313" key="4">
    <source>
        <dbReference type="Proteomes" id="UP000076584"/>
    </source>
</evidence>
<dbReference type="SUPFAM" id="SSF55785">
    <property type="entry name" value="PYP-like sensor domain (PAS domain)"/>
    <property type="match status" value="1"/>
</dbReference>
<comment type="caution">
    <text evidence="3">The sequence shown here is derived from an EMBL/GenBank/DDBJ whole genome shotgun (WGS) entry which is preliminary data.</text>
</comment>
<dbReference type="Gene3D" id="3.30.450.20">
    <property type="entry name" value="PAS domain"/>
    <property type="match status" value="1"/>
</dbReference>
<protein>
    <submittedName>
        <fullName evidence="3">Potassium voltage-dependent transporter</fullName>
    </submittedName>
</protein>
<name>A0A167A6I1_COLIC</name>
<dbReference type="NCBIfam" id="TIGR00229">
    <property type="entry name" value="sensory_box"/>
    <property type="match status" value="1"/>
</dbReference>
<dbReference type="EMBL" id="LFIW01002023">
    <property type="protein sequence ID" value="KZL79773.1"/>
    <property type="molecule type" value="Genomic_DNA"/>
</dbReference>
<dbReference type="InterPro" id="IPR013655">
    <property type="entry name" value="PAS_fold_3"/>
</dbReference>
<dbReference type="AlphaFoldDB" id="A0A167A6I1"/>
<accession>A0A167A6I1</accession>
<dbReference type="SMART" id="SM00091">
    <property type="entry name" value="PAS"/>
    <property type="match status" value="2"/>
</dbReference>
<feature type="region of interest" description="Disordered" evidence="1">
    <location>
        <begin position="225"/>
        <end position="254"/>
    </location>
</feature>
<reference evidence="3 4" key="1">
    <citation type="submission" date="2015-06" db="EMBL/GenBank/DDBJ databases">
        <title>Survival trade-offs in plant roots during colonization by closely related pathogenic and mutualistic fungi.</title>
        <authorList>
            <person name="Hacquard S."/>
            <person name="Kracher B."/>
            <person name="Hiruma K."/>
            <person name="Weinman A."/>
            <person name="Muench P."/>
            <person name="Garrido Oter R."/>
            <person name="Ver Loren van Themaat E."/>
            <person name="Dallerey J.-F."/>
            <person name="Damm U."/>
            <person name="Henrissat B."/>
            <person name="Lespinet O."/>
            <person name="Thon M."/>
            <person name="Kemen E."/>
            <person name="McHardy A.C."/>
            <person name="Schulze-Lefert P."/>
            <person name="O'Connell R.J."/>
        </authorList>
    </citation>
    <scope>NUCLEOTIDE SEQUENCE [LARGE SCALE GENOMIC DNA]</scope>
    <source>
        <strain evidence="3 4">MAFF 238704</strain>
    </source>
</reference>
<dbReference type="Proteomes" id="UP000076584">
    <property type="component" value="Unassembled WGS sequence"/>
</dbReference>
<evidence type="ECO:0000259" key="2">
    <source>
        <dbReference type="PROSITE" id="PS50112"/>
    </source>
</evidence>
<dbReference type="InterPro" id="IPR000014">
    <property type="entry name" value="PAS"/>
</dbReference>
<dbReference type="InterPro" id="IPR035965">
    <property type="entry name" value="PAS-like_dom_sf"/>
</dbReference>
<feature type="compositionally biased region" description="Acidic residues" evidence="1">
    <location>
        <begin position="227"/>
        <end position="236"/>
    </location>
</feature>
<evidence type="ECO:0000313" key="3">
    <source>
        <dbReference type="EMBL" id="KZL79773.1"/>
    </source>
</evidence>
<proteinExistence type="predicted"/>
<dbReference type="Pfam" id="PF08447">
    <property type="entry name" value="PAS_3"/>
    <property type="match status" value="1"/>
</dbReference>
<gene>
    <name evidence="3" type="ORF">CI238_02125</name>
</gene>
<feature type="domain" description="PAS" evidence="2">
    <location>
        <begin position="1"/>
        <end position="63"/>
    </location>
</feature>